<dbReference type="EMBL" id="FXAU01000005">
    <property type="protein sequence ID" value="SMG37899.1"/>
    <property type="molecule type" value="Genomic_DNA"/>
</dbReference>
<dbReference type="PANTHER" id="PTHR11088:SF60">
    <property type="entry name" value="TRNA DIMETHYLALLYLTRANSFERASE"/>
    <property type="match status" value="1"/>
</dbReference>
<dbReference type="PANTHER" id="PTHR11088">
    <property type="entry name" value="TRNA DIMETHYLALLYLTRANSFERASE"/>
    <property type="match status" value="1"/>
</dbReference>
<evidence type="ECO:0000256" key="7">
    <source>
        <dbReference type="ARBA" id="ARBA00022840"/>
    </source>
</evidence>
<organism evidence="14 15">
    <name type="scientific">Sphingobacterium psychroaquaticum</name>
    <dbReference type="NCBI Taxonomy" id="561061"/>
    <lineage>
        <taxon>Bacteria</taxon>
        <taxon>Pseudomonadati</taxon>
        <taxon>Bacteroidota</taxon>
        <taxon>Sphingobacteriia</taxon>
        <taxon>Sphingobacteriales</taxon>
        <taxon>Sphingobacteriaceae</taxon>
        <taxon>Sphingobacterium</taxon>
    </lineage>
</organism>
<feature type="binding site" evidence="10">
    <location>
        <begin position="29"/>
        <end position="34"/>
    </location>
    <ligand>
        <name>substrate</name>
    </ligand>
</feature>
<dbReference type="STRING" id="561061.SAMN05660862_2662"/>
<evidence type="ECO:0000256" key="12">
    <source>
        <dbReference type="RuleBase" id="RU003784"/>
    </source>
</evidence>
<dbReference type="InterPro" id="IPR027417">
    <property type="entry name" value="P-loop_NTPase"/>
</dbReference>
<dbReference type="RefSeq" id="WP_085473403.1">
    <property type="nucleotide sequence ID" value="NZ_FXAU01000005.1"/>
</dbReference>
<evidence type="ECO:0000256" key="8">
    <source>
        <dbReference type="ARBA" id="ARBA00022842"/>
    </source>
</evidence>
<evidence type="ECO:0000256" key="2">
    <source>
        <dbReference type="ARBA" id="ARBA00003213"/>
    </source>
</evidence>
<evidence type="ECO:0000256" key="6">
    <source>
        <dbReference type="ARBA" id="ARBA00022741"/>
    </source>
</evidence>
<feature type="binding site" evidence="10">
    <location>
        <begin position="27"/>
        <end position="34"/>
    </location>
    <ligand>
        <name>ATP</name>
        <dbReference type="ChEBI" id="CHEBI:30616"/>
    </ligand>
</feature>
<dbReference type="SUPFAM" id="SSF52540">
    <property type="entry name" value="P-loop containing nucleoside triphosphate hydrolases"/>
    <property type="match status" value="2"/>
</dbReference>
<dbReference type="InterPro" id="IPR039657">
    <property type="entry name" value="Dimethylallyltransferase"/>
</dbReference>
<evidence type="ECO:0000256" key="13">
    <source>
        <dbReference type="RuleBase" id="RU003785"/>
    </source>
</evidence>
<sequence length="322" mass="36936">MITTSNNILPNRAEVDLPPDLLLTILGPTASGKTKLAVALAEHLAGEIISVDSRQVYKQMDIGTGKDLREYGSIPYHLIDILNPGEKYNVWQFTTDFEGAYTDIISRKKQVIACGGTGMYFHALFQSQPYIDVPIDLVLRETLLKQSKEELIDLLHNFTIPSDYTIDKSSHKRLIRAIEILSWLHQKPEPLQKSTTPPYPYLVFGLNPALEKRRENISIRLSQRIEQGLLDEIESLLEQGVTHTDLQYYGLEYKYGSLFLAGEIDEIYFKTKLETEIHRYAKRQMTFFRKMEKDGVHIHWLDSIDTSDQVAEILQHIKSKKG</sequence>
<evidence type="ECO:0000256" key="10">
    <source>
        <dbReference type="HAMAP-Rule" id="MF_00185"/>
    </source>
</evidence>
<evidence type="ECO:0000256" key="4">
    <source>
        <dbReference type="ARBA" id="ARBA00022679"/>
    </source>
</evidence>
<dbReference type="GO" id="GO:0006400">
    <property type="term" value="P:tRNA modification"/>
    <property type="evidence" value="ECO:0007669"/>
    <property type="project" value="TreeGrafter"/>
</dbReference>
<evidence type="ECO:0000256" key="3">
    <source>
        <dbReference type="ARBA" id="ARBA00005842"/>
    </source>
</evidence>
<feature type="region of interest" description="Interaction with substrate tRNA" evidence="10">
    <location>
        <begin position="52"/>
        <end position="55"/>
    </location>
</feature>
<keyword evidence="6 10" id="KW-0547">Nucleotide-binding</keyword>
<keyword evidence="5 10" id="KW-0819">tRNA processing</keyword>
<dbReference type="Proteomes" id="UP000192980">
    <property type="component" value="Unassembled WGS sequence"/>
</dbReference>
<dbReference type="GO" id="GO:0052381">
    <property type="term" value="F:tRNA dimethylallyltransferase activity"/>
    <property type="evidence" value="ECO:0007669"/>
    <property type="project" value="UniProtKB-UniRule"/>
</dbReference>
<proteinExistence type="inferred from homology"/>
<accession>A0A1X7KAV8</accession>
<dbReference type="GO" id="GO:0005524">
    <property type="term" value="F:ATP binding"/>
    <property type="evidence" value="ECO:0007669"/>
    <property type="project" value="UniProtKB-UniRule"/>
</dbReference>
<evidence type="ECO:0000313" key="14">
    <source>
        <dbReference type="EMBL" id="SMG37899.1"/>
    </source>
</evidence>
<dbReference type="HAMAP" id="MF_00185">
    <property type="entry name" value="IPP_trans"/>
    <property type="match status" value="1"/>
</dbReference>
<dbReference type="NCBIfam" id="TIGR00174">
    <property type="entry name" value="miaA"/>
    <property type="match status" value="1"/>
</dbReference>
<dbReference type="Pfam" id="PF01715">
    <property type="entry name" value="IPPT"/>
    <property type="match status" value="1"/>
</dbReference>
<keyword evidence="7 10" id="KW-0067">ATP-binding</keyword>
<dbReference type="InterPro" id="IPR018022">
    <property type="entry name" value="IPT"/>
</dbReference>
<evidence type="ECO:0000313" key="15">
    <source>
        <dbReference type="Proteomes" id="UP000192980"/>
    </source>
</evidence>
<protein>
    <recommendedName>
        <fullName evidence="10">tRNA dimethylallyltransferase</fullName>
        <ecNumber evidence="10">2.5.1.75</ecNumber>
    </recommendedName>
    <alternativeName>
        <fullName evidence="10">Dimethylallyl diphosphate:tRNA dimethylallyltransferase</fullName>
        <shortName evidence="10">DMAPP:tRNA dimethylallyltransferase</shortName>
        <shortName evidence="10">DMATase</shortName>
    </alternativeName>
    <alternativeName>
        <fullName evidence="10">Isopentenyl-diphosphate:tRNA isopentenyltransferase</fullName>
        <shortName evidence="10">IPP transferase</shortName>
        <shortName evidence="10">IPPT</shortName>
        <shortName evidence="10">IPTase</shortName>
    </alternativeName>
</protein>
<dbReference type="AlphaFoldDB" id="A0A1X7KAV8"/>
<dbReference type="EC" id="2.5.1.75" evidence="10"/>
<comment type="function">
    <text evidence="2 10 12">Catalyzes the transfer of a dimethylallyl group onto the adenine at position 37 in tRNAs that read codons beginning with uridine, leading to the formation of N6-(dimethylallyl)adenosine (i(6)A).</text>
</comment>
<evidence type="ECO:0000256" key="9">
    <source>
        <dbReference type="ARBA" id="ARBA00049563"/>
    </source>
</evidence>
<keyword evidence="8 10" id="KW-0460">Magnesium</keyword>
<keyword evidence="15" id="KW-1185">Reference proteome</keyword>
<comment type="catalytic activity">
    <reaction evidence="9 10 11">
        <text>adenosine(37) in tRNA + dimethylallyl diphosphate = N(6)-dimethylallyladenosine(37) in tRNA + diphosphate</text>
        <dbReference type="Rhea" id="RHEA:26482"/>
        <dbReference type="Rhea" id="RHEA-COMP:10162"/>
        <dbReference type="Rhea" id="RHEA-COMP:10375"/>
        <dbReference type="ChEBI" id="CHEBI:33019"/>
        <dbReference type="ChEBI" id="CHEBI:57623"/>
        <dbReference type="ChEBI" id="CHEBI:74411"/>
        <dbReference type="ChEBI" id="CHEBI:74415"/>
        <dbReference type="EC" id="2.5.1.75"/>
    </reaction>
</comment>
<dbReference type="Gene3D" id="3.40.50.300">
    <property type="entry name" value="P-loop containing nucleotide triphosphate hydrolases"/>
    <property type="match status" value="1"/>
</dbReference>
<comment type="cofactor">
    <cofactor evidence="1 10">
        <name>Mg(2+)</name>
        <dbReference type="ChEBI" id="CHEBI:18420"/>
    </cofactor>
</comment>
<keyword evidence="4 10" id="KW-0808">Transferase</keyword>
<reference evidence="14 15" key="1">
    <citation type="submission" date="2017-04" db="EMBL/GenBank/DDBJ databases">
        <authorList>
            <person name="Afonso C.L."/>
            <person name="Miller P.J."/>
            <person name="Scott M.A."/>
            <person name="Spackman E."/>
            <person name="Goraichik I."/>
            <person name="Dimitrov K.M."/>
            <person name="Suarez D.L."/>
            <person name="Swayne D.E."/>
        </authorList>
    </citation>
    <scope>NUCLEOTIDE SEQUENCE [LARGE SCALE GENOMIC DNA]</scope>
    <source>
        <strain evidence="14 15">DSM 22418</strain>
    </source>
</reference>
<evidence type="ECO:0000256" key="11">
    <source>
        <dbReference type="RuleBase" id="RU003783"/>
    </source>
</evidence>
<evidence type="ECO:0000256" key="1">
    <source>
        <dbReference type="ARBA" id="ARBA00001946"/>
    </source>
</evidence>
<comment type="similarity">
    <text evidence="3 10 13">Belongs to the IPP transferase family.</text>
</comment>
<evidence type="ECO:0000256" key="5">
    <source>
        <dbReference type="ARBA" id="ARBA00022694"/>
    </source>
</evidence>
<comment type="subunit">
    <text evidence="10">Monomer.</text>
</comment>
<feature type="site" description="Interaction with substrate tRNA" evidence="10">
    <location>
        <position position="117"/>
    </location>
</feature>
<feature type="site" description="Interaction with substrate tRNA" evidence="10">
    <location>
        <position position="140"/>
    </location>
</feature>
<gene>
    <name evidence="10" type="primary">miaA</name>
    <name evidence="14" type="ORF">SAMN05660862_2662</name>
</gene>
<name>A0A1X7KAV8_9SPHI</name>
<comment type="caution">
    <text evidence="10">Lacks conserved residue(s) required for the propagation of feature annotation.</text>
</comment>